<dbReference type="Proteomes" id="UP000561077">
    <property type="component" value="Unassembled WGS sequence"/>
</dbReference>
<dbReference type="RefSeq" id="WP_182973752.1">
    <property type="nucleotide sequence ID" value="NZ_JABEQN010000009.1"/>
</dbReference>
<feature type="region of interest" description="Disordered" evidence="1">
    <location>
        <begin position="146"/>
        <end position="168"/>
    </location>
</feature>
<dbReference type="EMBL" id="JABEQO010000009">
    <property type="protein sequence ID" value="MBB2164649.1"/>
    <property type="molecule type" value="Genomic_DNA"/>
</dbReference>
<evidence type="ECO:0000313" key="3">
    <source>
        <dbReference type="EMBL" id="MBB2193785.1"/>
    </source>
</evidence>
<feature type="compositionally biased region" description="Basic and acidic residues" evidence="1">
    <location>
        <begin position="264"/>
        <end position="282"/>
    </location>
</feature>
<accession>A0A7W4IKM5</accession>
<feature type="compositionally biased region" description="Basic and acidic residues" evidence="1">
    <location>
        <begin position="159"/>
        <end position="168"/>
    </location>
</feature>
<evidence type="ECO:0000313" key="2">
    <source>
        <dbReference type="EMBL" id="MBB2164649.1"/>
    </source>
</evidence>
<feature type="compositionally biased region" description="Basic and acidic residues" evidence="1">
    <location>
        <begin position="353"/>
        <end position="363"/>
    </location>
</feature>
<keyword evidence="4" id="KW-1185">Reference proteome</keyword>
<evidence type="ECO:0000256" key="1">
    <source>
        <dbReference type="SAM" id="MobiDB-lite"/>
    </source>
</evidence>
<protein>
    <submittedName>
        <fullName evidence="2">Uncharacterized protein</fullName>
    </submittedName>
</protein>
<feature type="compositionally biased region" description="Basic and acidic residues" evidence="1">
    <location>
        <begin position="333"/>
        <end position="342"/>
    </location>
</feature>
<dbReference type="EMBL" id="JABEQN010000009">
    <property type="protein sequence ID" value="MBB2193785.1"/>
    <property type="molecule type" value="Genomic_DNA"/>
</dbReference>
<feature type="region of interest" description="Disordered" evidence="1">
    <location>
        <begin position="1"/>
        <end position="25"/>
    </location>
</feature>
<proteinExistence type="predicted"/>
<sequence>MNKMERTAEELAAEEREQSALRTTGNNIVLGRRFPGADSAPASADERNENYAKMSDRDLLAEVGLWDKYSQDCDGYLAEAIDKAEVKRERHIRDVADMADKLPDDSATKGDWRSLIGMSDDDLRKTYNERLDASNSRYIDALIKSPDKPPFELENDAQGEAREADDAVMRARTVADARGLTDDWRTVEERHFAEDARDNVREVEREIDRRPNADELKDRLAEMRDARDQDREAQDSFNEDHERRAGQSRDRELTPPGPHIGQQPDEREQKRDDAEFLGREAAHILPQGELDRQRDAARLSRNPDEDRGQEQKLEPEMAMGGSSQDVKSAPRTALERQIEKADQSFAQHQATQQKEDESVHKRR</sequence>
<feature type="compositionally biased region" description="Basic and acidic residues" evidence="1">
    <location>
        <begin position="289"/>
        <end position="315"/>
    </location>
</feature>
<gene>
    <name evidence="3" type="ORF">HLH25_09035</name>
    <name evidence="2" type="ORF">HLH26_08855</name>
</gene>
<evidence type="ECO:0000313" key="4">
    <source>
        <dbReference type="Proteomes" id="UP000540490"/>
    </source>
</evidence>
<name>A0A7W4IKM5_9PROT</name>
<feature type="region of interest" description="Disordered" evidence="1">
    <location>
        <begin position="195"/>
        <end position="363"/>
    </location>
</feature>
<dbReference type="Proteomes" id="UP000540490">
    <property type="component" value="Unassembled WGS sequence"/>
</dbReference>
<evidence type="ECO:0000313" key="5">
    <source>
        <dbReference type="Proteomes" id="UP000561077"/>
    </source>
</evidence>
<feature type="compositionally biased region" description="Basic and acidic residues" evidence="1">
    <location>
        <begin position="1"/>
        <end position="19"/>
    </location>
</feature>
<feature type="compositionally biased region" description="Basic and acidic residues" evidence="1">
    <location>
        <begin position="195"/>
        <end position="253"/>
    </location>
</feature>
<comment type="caution">
    <text evidence="2">The sequence shown here is derived from an EMBL/GenBank/DDBJ whole genome shotgun (WGS) entry which is preliminary data.</text>
</comment>
<reference evidence="4 5" key="1">
    <citation type="submission" date="2020-04" db="EMBL/GenBank/DDBJ databases">
        <title>Description of novel Gluconacetobacter.</title>
        <authorList>
            <person name="Sombolestani A."/>
        </authorList>
    </citation>
    <scope>NUCLEOTIDE SEQUENCE [LARGE SCALE GENOMIC DNA]</scope>
    <source>
        <strain evidence="3 4">LMG 1728</strain>
        <strain evidence="2 5">LMG 1731</strain>
    </source>
</reference>
<dbReference type="AlphaFoldDB" id="A0A7W4IKM5"/>
<organism evidence="2 5">
    <name type="scientific">Gluconacetobacter dulcium</name>
    <dbReference type="NCBI Taxonomy" id="2729096"/>
    <lineage>
        <taxon>Bacteria</taxon>
        <taxon>Pseudomonadati</taxon>
        <taxon>Pseudomonadota</taxon>
        <taxon>Alphaproteobacteria</taxon>
        <taxon>Acetobacterales</taxon>
        <taxon>Acetobacteraceae</taxon>
        <taxon>Gluconacetobacter</taxon>
    </lineage>
</organism>